<dbReference type="Proteomes" id="UP000005713">
    <property type="component" value="Unassembled WGS sequence"/>
</dbReference>
<dbReference type="AlphaFoldDB" id="A3JXV3"/>
<accession>A3JXV3</accession>
<keyword evidence="2" id="KW-1185">Reference proteome</keyword>
<reference evidence="1 2" key="1">
    <citation type="submission" date="2006-06" db="EMBL/GenBank/DDBJ databases">
        <authorList>
            <person name="Moran M.A."/>
            <person name="Ferriera S."/>
            <person name="Johnson J."/>
            <person name="Kravitz S."/>
            <person name="Beeson K."/>
            <person name="Sutton G."/>
            <person name="Rogers Y.-H."/>
            <person name="Friedman R."/>
            <person name="Frazier M."/>
            <person name="Venter J.C."/>
        </authorList>
    </citation>
    <scope>NUCLEOTIDE SEQUENCE [LARGE SCALE GENOMIC DNA]</scope>
    <source>
        <strain evidence="1 2">E-37</strain>
    </source>
</reference>
<sequence length="108" mass="12385">MVDIDPGKGAPKYVWLHRKTGDHYSKFQLQQKGRFFLGDRLEVPANMKVAAIHYVIGVFVLRGGYTYEIAKSEVFTLDASMRREKIDFFFGKEPMKPLRPQFGATIEG</sequence>
<evidence type="ECO:0000313" key="2">
    <source>
        <dbReference type="Proteomes" id="UP000005713"/>
    </source>
</evidence>
<name>A3JXV3_SAGS3</name>
<evidence type="ECO:0000313" key="1">
    <source>
        <dbReference type="EMBL" id="EBA10339.1"/>
    </source>
</evidence>
<proteinExistence type="predicted"/>
<organism evidence="1 2">
    <name type="scientific">Sagittula stellata (strain ATCC 700073 / DSM 11524 / E-37)</name>
    <dbReference type="NCBI Taxonomy" id="388399"/>
    <lineage>
        <taxon>Bacteria</taxon>
        <taxon>Pseudomonadati</taxon>
        <taxon>Pseudomonadota</taxon>
        <taxon>Alphaproteobacteria</taxon>
        <taxon>Rhodobacterales</taxon>
        <taxon>Roseobacteraceae</taxon>
        <taxon>Sagittula</taxon>
    </lineage>
</organism>
<protein>
    <submittedName>
        <fullName evidence="1">Uncharacterized protein</fullName>
    </submittedName>
</protein>
<dbReference type="EMBL" id="AAYA01000001">
    <property type="protein sequence ID" value="EBA10339.1"/>
    <property type="molecule type" value="Genomic_DNA"/>
</dbReference>
<gene>
    <name evidence="1" type="ORF">SSE37_20077</name>
</gene>
<comment type="caution">
    <text evidence="1">The sequence shown here is derived from an EMBL/GenBank/DDBJ whole genome shotgun (WGS) entry which is preliminary data.</text>
</comment>